<dbReference type="OrthoDB" id="77564at2759"/>
<dbReference type="GO" id="GO:0005634">
    <property type="term" value="C:nucleus"/>
    <property type="evidence" value="ECO:0007669"/>
    <property type="project" value="UniProtKB-SubCell"/>
</dbReference>
<dbReference type="GO" id="GO:0006325">
    <property type="term" value="P:chromatin organization"/>
    <property type="evidence" value="ECO:0007669"/>
    <property type="project" value="InterPro"/>
</dbReference>
<feature type="compositionally biased region" description="Gly residues" evidence="6">
    <location>
        <begin position="1899"/>
        <end position="1910"/>
    </location>
</feature>
<dbReference type="STRING" id="1168221.R7YSK1"/>
<dbReference type="Proteomes" id="UP000016924">
    <property type="component" value="Unassembled WGS sequence"/>
</dbReference>
<feature type="region of interest" description="Disordered" evidence="6">
    <location>
        <begin position="1770"/>
        <end position="1793"/>
    </location>
</feature>
<evidence type="ECO:0000256" key="2">
    <source>
        <dbReference type="ARBA" id="ARBA00004123"/>
    </source>
</evidence>
<dbReference type="HOGENOM" id="CLU_001419_0_0_1"/>
<dbReference type="EMBL" id="JH767569">
    <property type="protein sequence ID" value="EON64601.1"/>
    <property type="molecule type" value="Genomic_DNA"/>
</dbReference>
<comment type="similarity">
    <text evidence="3">Belongs to the HIR3 family.</text>
</comment>
<evidence type="ECO:0000256" key="1">
    <source>
        <dbReference type="ARBA" id="ARBA00002687"/>
    </source>
</evidence>
<evidence type="ECO:0000256" key="4">
    <source>
        <dbReference type="ARBA" id="ARBA00014848"/>
    </source>
</evidence>
<comment type="function">
    <text evidence="1">Has a role in a nucleosome assembly pathway that is required for the integrity of heterochromatin and proper chromosome segregation.</text>
</comment>
<dbReference type="PANTHER" id="PTHR15502:SF7">
    <property type="entry name" value="CALCINEURIN-BINDING PROTEIN CABIN-1"/>
    <property type="match status" value="1"/>
</dbReference>
<feature type="compositionally biased region" description="Polar residues" evidence="6">
    <location>
        <begin position="351"/>
        <end position="360"/>
    </location>
</feature>
<proteinExistence type="inferred from homology"/>
<keyword evidence="8" id="KW-1185">Reference proteome</keyword>
<protein>
    <recommendedName>
        <fullName evidence="4">Histone transcription regulator 3 homolog</fullName>
    </recommendedName>
</protein>
<organism evidence="7 8">
    <name type="scientific">Coniosporium apollinis (strain CBS 100218)</name>
    <name type="common">Rock-inhabiting black yeast</name>
    <dbReference type="NCBI Taxonomy" id="1168221"/>
    <lineage>
        <taxon>Eukaryota</taxon>
        <taxon>Fungi</taxon>
        <taxon>Dikarya</taxon>
        <taxon>Ascomycota</taxon>
        <taxon>Pezizomycotina</taxon>
        <taxon>Dothideomycetes</taxon>
        <taxon>Dothideomycetes incertae sedis</taxon>
        <taxon>Coniosporium</taxon>
    </lineage>
</organism>
<reference evidence="8" key="1">
    <citation type="submission" date="2012-06" db="EMBL/GenBank/DDBJ databases">
        <title>The genome sequence of Coniosporium apollinis CBS 100218.</title>
        <authorList>
            <consortium name="The Broad Institute Genome Sequencing Platform"/>
            <person name="Cuomo C."/>
            <person name="Gorbushina A."/>
            <person name="Noack S."/>
            <person name="Walker B."/>
            <person name="Young S.K."/>
            <person name="Zeng Q."/>
            <person name="Gargeya S."/>
            <person name="Fitzgerald M."/>
            <person name="Haas B."/>
            <person name="Abouelleil A."/>
            <person name="Alvarado L."/>
            <person name="Arachchi H.M."/>
            <person name="Berlin A.M."/>
            <person name="Chapman S.B."/>
            <person name="Goldberg J."/>
            <person name="Griggs A."/>
            <person name="Gujja S."/>
            <person name="Hansen M."/>
            <person name="Howarth C."/>
            <person name="Imamovic A."/>
            <person name="Larimer J."/>
            <person name="McCowan C."/>
            <person name="Montmayeur A."/>
            <person name="Murphy C."/>
            <person name="Neiman D."/>
            <person name="Pearson M."/>
            <person name="Priest M."/>
            <person name="Roberts A."/>
            <person name="Saif S."/>
            <person name="Shea T."/>
            <person name="Sisk P."/>
            <person name="Sykes S."/>
            <person name="Wortman J."/>
            <person name="Nusbaum C."/>
            <person name="Birren B."/>
        </authorList>
    </citation>
    <scope>NUCLEOTIDE SEQUENCE [LARGE SCALE GENOMIC DNA]</scope>
    <source>
        <strain evidence="8">CBS 100218</strain>
    </source>
</reference>
<dbReference type="eggNOG" id="ENOG502QQX4">
    <property type="taxonomic scope" value="Eukaryota"/>
</dbReference>
<evidence type="ECO:0000313" key="7">
    <source>
        <dbReference type="EMBL" id="EON64601.1"/>
    </source>
</evidence>
<feature type="compositionally biased region" description="Basic and acidic residues" evidence="6">
    <location>
        <begin position="1843"/>
        <end position="1852"/>
    </location>
</feature>
<evidence type="ECO:0000256" key="3">
    <source>
        <dbReference type="ARBA" id="ARBA00007335"/>
    </source>
</evidence>
<dbReference type="RefSeq" id="XP_007779918.1">
    <property type="nucleotide sequence ID" value="XM_007781728.1"/>
</dbReference>
<evidence type="ECO:0000313" key="8">
    <source>
        <dbReference type="Proteomes" id="UP000016924"/>
    </source>
</evidence>
<gene>
    <name evidence="7" type="ORF">W97_03834</name>
</gene>
<dbReference type="GeneID" id="19901145"/>
<accession>R7YSK1</accession>
<feature type="region of interest" description="Disordered" evidence="6">
    <location>
        <begin position="1962"/>
        <end position="2013"/>
    </location>
</feature>
<evidence type="ECO:0000256" key="5">
    <source>
        <dbReference type="ARBA" id="ARBA00023242"/>
    </source>
</evidence>
<dbReference type="GO" id="GO:0031491">
    <property type="term" value="F:nucleosome binding"/>
    <property type="evidence" value="ECO:0007669"/>
    <property type="project" value="TreeGrafter"/>
</dbReference>
<feature type="region of interest" description="Disordered" evidence="6">
    <location>
        <begin position="1805"/>
        <end position="1947"/>
    </location>
</feature>
<evidence type="ECO:0000256" key="6">
    <source>
        <dbReference type="SAM" id="MobiDB-lite"/>
    </source>
</evidence>
<feature type="compositionally biased region" description="Low complexity" evidence="6">
    <location>
        <begin position="1770"/>
        <end position="1784"/>
    </location>
</feature>
<feature type="region of interest" description="Disordered" evidence="6">
    <location>
        <begin position="351"/>
        <end position="447"/>
    </location>
</feature>
<dbReference type="GO" id="GO:0000417">
    <property type="term" value="C:HIR complex"/>
    <property type="evidence" value="ECO:0007669"/>
    <property type="project" value="TreeGrafter"/>
</dbReference>
<keyword evidence="5" id="KW-0539">Nucleus</keyword>
<name>R7YSK1_CONA1</name>
<dbReference type="InterPro" id="IPR033053">
    <property type="entry name" value="Hir3/CABIN1"/>
</dbReference>
<dbReference type="PANTHER" id="PTHR15502">
    <property type="entry name" value="CALCINEURIN-BINDING PROTEIN CABIN 1-RELATED"/>
    <property type="match status" value="1"/>
</dbReference>
<dbReference type="OMA" id="WETWYRL"/>
<feature type="compositionally biased region" description="Acidic residues" evidence="6">
    <location>
        <begin position="1965"/>
        <end position="1995"/>
    </location>
</feature>
<comment type="subcellular location">
    <subcellularLocation>
        <location evidence="2">Nucleus</location>
    </subcellularLocation>
</comment>
<feature type="compositionally biased region" description="Acidic residues" evidence="6">
    <location>
        <begin position="1932"/>
        <end position="1946"/>
    </location>
</feature>
<sequence>MAQATWKALNIDYEVETDEEVIDDTKEIQVEEALKLYQTALKLHSEGPRSYLQAAVAYRDLFKSEIFRYPESLSEFARLQLYGDALEYDSLVLDEPEAGPVQLPGAPNDAPNTLAQLLHLSYKNHGEFLLDLLEWQLREHFDFQQEMRELSGSEHELIEIITPKQIAAVSHTPLRYFSKALDKDDVDLDLWRRTSRVARFVGSKRMARYCLEAVLDGDDEAVDSILRLPGLEQGIAAQELRELVEGLRDDVSCLQAPLSNLKRQKLGMKVKKSLEIYPSIPLPSEGSEEAIAQRVLAQQPTRLVLTPSKPDWTSVGEAILQQYFAEQGGFMKGVGPSPGITIELPQLLSNQDQHAPTPESNRPKTHVTQPIPLKTTGEVSEEGEPRDRSVPTAIEDMQTKEGGLDGPLPEPSAGAETQPEHAVTQLRKRSTESAGLPETADGGRVRSKRIRARESIVDASSAVDGLAPDHTKQREAQLAGFEHADHWLFVMIDGLLSKLGVNTFGTSESLRDTINDASDGTADSPSGLRTAIKDLFDFLQQCPPQAAATLLHGEGIDALAGISREARLSAFVSDAKSGSSRLPSSLSLSEQGITELVSQINDEWMTTKEVAWTWVERLLRRGAFSTYDGLSNTLGSSYLMHRWSEDLKRIVVQIVVNLDEYIFQRVSDDLTRLGPAAVHTKDRYQPQEFRNELSTLIDMAQTLFELHLDVYSLIKHPGSGVDAVTQMLQKDRLERWAALARDAINIIAAAVLGRDSEELCLRHIWASAFHIGVCDDVPQQHIVRFMGELKAMIQSWEEQHLGVDGKQSIQLQNNAVMPELSVAAVDQELAAINMRDFFLKVFDHDEKDPVAVIENLEPLLETPSAMDAPDILDIDENCRGADEASDSAISIVDRASNAPSHARPTARPTPLHEMTKFVQNASVSLRLSMWYRLGQAYEAIDYLPKVVSCSLRSIEILMAEAVSPSYQNTPSEQRVFMLLRWFRFIDQLIYRALTIARTNKTAFECLDDEHVRSSLGALAAFLRVVHTLNIYEDYVRVGQLPLPAFEGRQSTVFPVIVSKLHDVQIRTWELQYLLLKDGMKQNPESFTSPVIDQIEYLRHVHHAVGIRGFLQASNRSFLRLLKEEILHIADKSAADLRDAELSQLLYDMYGLKCHMNTYDCMEYGCPPEALDKKTALQLLDFIMAQARKIGMKDLPKSELKDAIIKVHGALGKPKANEGLAMNRSIYAAYWKSPINPLDLYRALEGMGSLSTKPISLQQAPAASKGWFFLMGLINLHKFRSQKRVIPGPIDDLNVAAAFFAQDLEYSEERWETWYRLAQCHDLQLEDITAWTAEKVNSNNHEVIQYQRSAIHCYTMAVACAVRAAEMDADFDADGKVAELYSDFGTRMYASSREPFSMHVFEIKESEKRHYSGASMYQGAPFKTLDQYSAWKFASVLFRKAIFKKPDYWWNHYMLGKCLWKMHRADPQLRGRSRPVDSRAVIESFKQAIETVPERRDGRREPILEPHYKLVSIVHKIVGTRGLTLEHAGEVLQTTQYARKIEPPTEFEDWDEYVLQLLRSLRNADKSGWHHRMTVRAAHVIYDSSGNDPMAAHAAKHELTQQVFTKTMVIQVWKPEHERPGRHFVYTTRYTRFFLQLLVQLDDRPNLEILARRVRKKPHEFFDHSKLWQDVCGAYTQLLRRAGKVPQGNEDIVFKSLSHDEFVPRASRLEAWAQSSDTKDPLLDVLRDALELKRLNAKLMKDTLFDDLIGDTYATLYETVGAQLEHQAAATNAPPNGAGTAALPTTAPPPQRPGAMSLMHLMNVDGPTETLPPPRPSNISGNPFAPQQPEPSTTTVKPRTKTVGRRELARRAEAAVTKTAPLKEAMPLRPTPAEHPKVVIPGRRTSMNAGMAGHTERAEGGGGADAAGGLAGLVPPLPNAADVSAPGSVHDSADDESESELSELEEEAVVRPMFPGLVAARAAVEEAADTEEEGEGEAEVELDEEGNEDGESDAEASEMGGTDEGGGAAVRQDM</sequence>